<dbReference type="EMBL" id="FOTR01000012">
    <property type="protein sequence ID" value="SFM28613.1"/>
    <property type="molecule type" value="Genomic_DNA"/>
</dbReference>
<dbReference type="Proteomes" id="UP000198565">
    <property type="component" value="Unassembled WGS sequence"/>
</dbReference>
<protein>
    <recommendedName>
        <fullName evidence="3">Helix-turn-helix domain-containing protein</fullName>
    </recommendedName>
</protein>
<dbReference type="AlphaFoldDB" id="A0A1I4PMC2"/>
<keyword evidence="2" id="KW-1185">Reference proteome</keyword>
<evidence type="ECO:0008006" key="3">
    <source>
        <dbReference type="Google" id="ProtNLM"/>
    </source>
</evidence>
<sequence>MLEINMKVDPDAIKKELYDLLYDVVSDITEDHKQENELPFLLSKRELAEHIFNVSAQSLNNHILHREDFPKIHVGERVLYPRDQVKEWIHKNIEVIEQQTTRLSIIK</sequence>
<accession>A0A1I4PMC2</accession>
<name>A0A1I4PMC2_9BACI</name>
<evidence type="ECO:0000313" key="2">
    <source>
        <dbReference type="Proteomes" id="UP000198565"/>
    </source>
</evidence>
<dbReference type="RefSeq" id="WP_091485187.1">
    <property type="nucleotide sequence ID" value="NZ_FOTR01000012.1"/>
</dbReference>
<dbReference type="OrthoDB" id="2222873at2"/>
<reference evidence="2" key="1">
    <citation type="submission" date="2016-10" db="EMBL/GenBank/DDBJ databases">
        <authorList>
            <person name="Varghese N."/>
            <person name="Submissions S."/>
        </authorList>
    </citation>
    <scope>NUCLEOTIDE SEQUENCE [LARGE SCALE GENOMIC DNA]</scope>
    <source>
        <strain evidence="2">CGMCC 1.4250</strain>
    </source>
</reference>
<organism evidence="1 2">
    <name type="scientific">Gracilibacillus orientalis</name>
    <dbReference type="NCBI Taxonomy" id="334253"/>
    <lineage>
        <taxon>Bacteria</taxon>
        <taxon>Bacillati</taxon>
        <taxon>Bacillota</taxon>
        <taxon>Bacilli</taxon>
        <taxon>Bacillales</taxon>
        <taxon>Bacillaceae</taxon>
        <taxon>Gracilibacillus</taxon>
    </lineage>
</organism>
<dbReference type="STRING" id="334253.SAMN04487943_11225"/>
<gene>
    <name evidence="1" type="ORF">SAMN04487943_11225</name>
</gene>
<evidence type="ECO:0000313" key="1">
    <source>
        <dbReference type="EMBL" id="SFM28613.1"/>
    </source>
</evidence>
<proteinExistence type="predicted"/>